<dbReference type="InterPro" id="IPR000653">
    <property type="entry name" value="DegT/StrS_aminotransferase"/>
</dbReference>
<reference evidence="2" key="1">
    <citation type="submission" date="2018-05" db="EMBL/GenBank/DDBJ databases">
        <authorList>
            <person name="Lanie J.A."/>
            <person name="Ng W.-L."/>
            <person name="Kazmierczak K.M."/>
            <person name="Andrzejewski T.M."/>
            <person name="Davidsen T.M."/>
            <person name="Wayne K.J."/>
            <person name="Tettelin H."/>
            <person name="Glass J.I."/>
            <person name="Rusch D."/>
            <person name="Podicherti R."/>
            <person name="Tsui H.-C.T."/>
            <person name="Winkler M.E."/>
        </authorList>
    </citation>
    <scope>NUCLEOTIDE SEQUENCE</scope>
</reference>
<feature type="non-terminal residue" evidence="2">
    <location>
        <position position="326"/>
    </location>
</feature>
<dbReference type="SUPFAM" id="SSF53383">
    <property type="entry name" value="PLP-dependent transferases"/>
    <property type="match status" value="1"/>
</dbReference>
<evidence type="ECO:0000256" key="1">
    <source>
        <dbReference type="ARBA" id="ARBA00022898"/>
    </source>
</evidence>
<dbReference type="CDD" id="cd00616">
    <property type="entry name" value="AHBA_syn"/>
    <property type="match status" value="1"/>
</dbReference>
<proteinExistence type="predicted"/>
<dbReference type="Gene3D" id="3.40.640.10">
    <property type="entry name" value="Type I PLP-dependent aspartate aminotransferase-like (Major domain)"/>
    <property type="match status" value="1"/>
</dbReference>
<dbReference type="InterPro" id="IPR015424">
    <property type="entry name" value="PyrdxlP-dep_Trfase"/>
</dbReference>
<dbReference type="PANTHER" id="PTHR30244">
    <property type="entry name" value="TRANSAMINASE"/>
    <property type="match status" value="1"/>
</dbReference>
<dbReference type="PANTHER" id="PTHR30244:SF9">
    <property type="entry name" value="PROTEIN RV3402C"/>
    <property type="match status" value="1"/>
</dbReference>
<dbReference type="InterPro" id="IPR015421">
    <property type="entry name" value="PyrdxlP-dep_Trfase_major"/>
</dbReference>
<dbReference type="GO" id="GO:0030170">
    <property type="term" value="F:pyridoxal phosphate binding"/>
    <property type="evidence" value="ECO:0007669"/>
    <property type="project" value="TreeGrafter"/>
</dbReference>
<evidence type="ECO:0000313" key="2">
    <source>
        <dbReference type="EMBL" id="SVA83245.1"/>
    </source>
</evidence>
<sequence>MTHNGPLVQRLEKELCDYLGVKNLVCVASGTSALQLSIRALNLTGEIITTPFTFIATANIISWERCRPVFVDIDPDTWNIDSSLIEEKITEATSAILPVHVFSAPCKVEQIKTIAHRHGLKVIYDAAHAMATQVKGESLLSKGDVSAVSFHATKLFNTIEGGACVTEDDSLAERLRQMRFFGFDTRKNIVDEGMNAKMTEVSAGLGLANLKWLDLIRSNRRAKYRLYIDLLSSCPFLSFQKIDPNEYNYSYLPVLFENENTLLRIVKRLNADHIFPQRYFYPSLNTVSIFKPQTALPVSERIAQLILCLPLYDSLVSDEIRRICDH</sequence>
<dbReference type="Pfam" id="PF01041">
    <property type="entry name" value="DegT_DnrJ_EryC1"/>
    <property type="match status" value="1"/>
</dbReference>
<evidence type="ECO:0008006" key="3">
    <source>
        <dbReference type="Google" id="ProtNLM"/>
    </source>
</evidence>
<name>A0A381Z1X4_9ZZZZ</name>
<gene>
    <name evidence="2" type="ORF">METZ01_LOCUS136099</name>
</gene>
<protein>
    <recommendedName>
        <fullName evidence="3">DegT/DnrJ/EryC1/StrS aminotransferase family protein</fullName>
    </recommendedName>
</protein>
<keyword evidence="1" id="KW-0663">Pyridoxal phosphate</keyword>
<dbReference type="PIRSF" id="PIRSF000390">
    <property type="entry name" value="PLP_StrS"/>
    <property type="match status" value="1"/>
</dbReference>
<dbReference type="GO" id="GO:0000271">
    <property type="term" value="P:polysaccharide biosynthetic process"/>
    <property type="evidence" value="ECO:0007669"/>
    <property type="project" value="TreeGrafter"/>
</dbReference>
<organism evidence="2">
    <name type="scientific">marine metagenome</name>
    <dbReference type="NCBI Taxonomy" id="408172"/>
    <lineage>
        <taxon>unclassified sequences</taxon>
        <taxon>metagenomes</taxon>
        <taxon>ecological metagenomes</taxon>
    </lineage>
</organism>
<dbReference type="GO" id="GO:0008483">
    <property type="term" value="F:transaminase activity"/>
    <property type="evidence" value="ECO:0007669"/>
    <property type="project" value="TreeGrafter"/>
</dbReference>
<accession>A0A381Z1X4</accession>
<dbReference type="EMBL" id="UINC01019638">
    <property type="protein sequence ID" value="SVA83245.1"/>
    <property type="molecule type" value="Genomic_DNA"/>
</dbReference>
<dbReference type="AlphaFoldDB" id="A0A381Z1X4"/>